<evidence type="ECO:0000313" key="9">
    <source>
        <dbReference type="EMBL" id="GFO65797.1"/>
    </source>
</evidence>
<dbReference type="Gene3D" id="1.20.1600.10">
    <property type="entry name" value="Outer membrane efflux proteins (OEP)"/>
    <property type="match status" value="1"/>
</dbReference>
<keyword evidence="3" id="KW-0813">Transport</keyword>
<dbReference type="GO" id="GO:0015562">
    <property type="term" value="F:efflux transmembrane transporter activity"/>
    <property type="evidence" value="ECO:0007669"/>
    <property type="project" value="InterPro"/>
</dbReference>
<dbReference type="Proteomes" id="UP000831485">
    <property type="component" value="Chromosome"/>
</dbReference>
<dbReference type="PANTHER" id="PTHR30026:SF21">
    <property type="entry name" value="SLR1270 PROTEIN"/>
    <property type="match status" value="1"/>
</dbReference>
<sequence>MNHGFLPLIAVLVVSLAAPAFGEVVTLPEAVQRALQSNHLLKAAALERGAAEQDAAASRSRYLPRVALESGAVLSTTPSTVFMMKLDEGRINPGKDFAADTLNNPSARGDFKTAVTLEQPLLDFGIATGVAVAGKGSEAAALVEEAKREEIAFRVYLAYLGVRKALAYREVADQALLNAREHDRLAAVREKDGIGLKSDRLRTATSVAQAEQRVISAKNDLLLARLRLNLVVGGAQGEPLDVAELPKLAEPAPELEQLIALARHNRADLKLAENSEQRGELAVRQARNAYLPTLYARGSYQINDRDLPLGTDKDSWTVGVNLRWDLFDGGKRSHDRKKAELARQGAAELLENERREVALQVTESVLHRQEARLKLESAQSAVRDAEESRRLVTLRFGNGLSSLVEVMDAESALTQARANLVEVENGFHAATGEIYFRTGVFVKEVLQ</sequence>
<dbReference type="InterPro" id="IPR051906">
    <property type="entry name" value="TolC-like"/>
</dbReference>
<dbReference type="EMBL" id="BLXY01000012">
    <property type="protein sequence ID" value="GFO65797.1"/>
    <property type="molecule type" value="Genomic_DNA"/>
</dbReference>
<dbReference type="RefSeq" id="WP_183350192.1">
    <property type="nucleotide sequence ID" value="NZ_BLXY01000012.1"/>
</dbReference>
<dbReference type="Proteomes" id="UP000568888">
    <property type="component" value="Unassembled WGS sequence"/>
</dbReference>
<organism evidence="9 11">
    <name type="scientific">Geomonas paludis</name>
    <dbReference type="NCBI Taxonomy" id="2740185"/>
    <lineage>
        <taxon>Bacteria</taxon>
        <taxon>Pseudomonadati</taxon>
        <taxon>Thermodesulfobacteriota</taxon>
        <taxon>Desulfuromonadia</taxon>
        <taxon>Geobacterales</taxon>
        <taxon>Geobacteraceae</taxon>
        <taxon>Geomonas</taxon>
    </lineage>
</organism>
<evidence type="ECO:0000256" key="1">
    <source>
        <dbReference type="ARBA" id="ARBA00004442"/>
    </source>
</evidence>
<keyword evidence="5" id="KW-0812">Transmembrane</keyword>
<accession>A0A6V8N1L9</accession>
<protein>
    <submittedName>
        <fullName evidence="9">RND transporter</fullName>
    </submittedName>
    <submittedName>
        <fullName evidence="10">TolC family protein</fullName>
    </submittedName>
</protein>
<comment type="similarity">
    <text evidence="2">Belongs to the outer membrane factor (OMF) (TC 1.B.17) family.</text>
</comment>
<evidence type="ECO:0000256" key="7">
    <source>
        <dbReference type="ARBA" id="ARBA00023237"/>
    </source>
</evidence>
<evidence type="ECO:0000256" key="6">
    <source>
        <dbReference type="ARBA" id="ARBA00023136"/>
    </source>
</evidence>
<proteinExistence type="inferred from homology"/>
<comment type="subcellular location">
    <subcellularLocation>
        <location evidence="1">Cell outer membrane</location>
    </subcellularLocation>
</comment>
<dbReference type="AlphaFoldDB" id="A0A6V8N1L9"/>
<reference evidence="10" key="3">
    <citation type="submission" date="2022-04" db="EMBL/GenBank/DDBJ databases">
        <authorList>
            <person name="Liu G."/>
        </authorList>
    </citation>
    <scope>NUCLEOTIDE SEQUENCE</scope>
    <source>
        <strain evidence="10">RG22</strain>
    </source>
</reference>
<dbReference type="EMBL" id="CP096574">
    <property type="protein sequence ID" value="UPU36378.1"/>
    <property type="molecule type" value="Genomic_DNA"/>
</dbReference>
<reference evidence="9" key="2">
    <citation type="journal article" date="2021" name="Int. J. Syst. Evol. Microbiol.">
        <title>Geomonas silvestris sp. nov., Geomonas paludis sp. nov. and Geomonas limicola sp. nov., isolated from terrestrial environments, and emended description of the genus Geomonas.</title>
        <authorList>
            <person name="Itoh H."/>
            <person name="Xu Z."/>
            <person name="Masuda Y."/>
            <person name="Ushijima N."/>
            <person name="Hayakawa C."/>
            <person name="Shiratori Y."/>
            <person name="Senoo K."/>
        </authorList>
    </citation>
    <scope>NUCLEOTIDE SEQUENCE</scope>
    <source>
        <strain evidence="9">Red736</strain>
    </source>
</reference>
<dbReference type="PANTHER" id="PTHR30026">
    <property type="entry name" value="OUTER MEMBRANE PROTEIN TOLC"/>
    <property type="match status" value="1"/>
</dbReference>
<evidence type="ECO:0000256" key="3">
    <source>
        <dbReference type="ARBA" id="ARBA00022448"/>
    </source>
</evidence>
<evidence type="ECO:0000256" key="2">
    <source>
        <dbReference type="ARBA" id="ARBA00007613"/>
    </source>
</evidence>
<dbReference type="GO" id="GO:0009279">
    <property type="term" value="C:cell outer membrane"/>
    <property type="evidence" value="ECO:0007669"/>
    <property type="project" value="UniProtKB-SubCell"/>
</dbReference>
<keyword evidence="6" id="KW-0472">Membrane</keyword>
<dbReference type="Pfam" id="PF02321">
    <property type="entry name" value="OEP"/>
    <property type="match status" value="2"/>
</dbReference>
<dbReference type="GO" id="GO:1990281">
    <property type="term" value="C:efflux pump complex"/>
    <property type="evidence" value="ECO:0007669"/>
    <property type="project" value="TreeGrafter"/>
</dbReference>
<keyword evidence="12" id="KW-1185">Reference proteome</keyword>
<evidence type="ECO:0000313" key="10">
    <source>
        <dbReference type="EMBL" id="UPU36378.1"/>
    </source>
</evidence>
<gene>
    <name evidence="9" type="ORF">GMPD_37160</name>
    <name evidence="10" type="ORF">M1B72_01345</name>
</gene>
<reference evidence="11" key="1">
    <citation type="submission" date="2020-06" db="EMBL/GenBank/DDBJ databases">
        <title>Draft genomic sequecing of Geomonas sp. Red736.</title>
        <authorList>
            <person name="Itoh H."/>
            <person name="Xu Z.X."/>
            <person name="Ushijima N."/>
            <person name="Masuda Y."/>
            <person name="Shiratori Y."/>
            <person name="Senoo K."/>
        </authorList>
    </citation>
    <scope>NUCLEOTIDE SEQUENCE [LARGE SCALE GENOMIC DNA]</scope>
    <source>
        <strain evidence="11">Red736</strain>
    </source>
</reference>
<name>A0A6V8N1L9_9BACT</name>
<evidence type="ECO:0000313" key="11">
    <source>
        <dbReference type="Proteomes" id="UP000568888"/>
    </source>
</evidence>
<keyword evidence="7" id="KW-0998">Cell outer membrane</keyword>
<evidence type="ECO:0000313" key="12">
    <source>
        <dbReference type="Proteomes" id="UP000831485"/>
    </source>
</evidence>
<evidence type="ECO:0000256" key="8">
    <source>
        <dbReference type="SAM" id="Coils"/>
    </source>
</evidence>
<feature type="coiled-coil region" evidence="8">
    <location>
        <begin position="336"/>
        <end position="388"/>
    </location>
</feature>
<keyword evidence="4" id="KW-1134">Transmembrane beta strand</keyword>
<evidence type="ECO:0000256" key="4">
    <source>
        <dbReference type="ARBA" id="ARBA00022452"/>
    </source>
</evidence>
<evidence type="ECO:0000256" key="5">
    <source>
        <dbReference type="ARBA" id="ARBA00022692"/>
    </source>
</evidence>
<dbReference type="InterPro" id="IPR003423">
    <property type="entry name" value="OMP_efflux"/>
</dbReference>
<dbReference type="SUPFAM" id="SSF56954">
    <property type="entry name" value="Outer membrane efflux proteins (OEP)"/>
    <property type="match status" value="1"/>
</dbReference>
<keyword evidence="8" id="KW-0175">Coiled coil</keyword>
<dbReference type="GO" id="GO:0015288">
    <property type="term" value="F:porin activity"/>
    <property type="evidence" value="ECO:0007669"/>
    <property type="project" value="TreeGrafter"/>
</dbReference>